<dbReference type="EMBL" id="CP119075">
    <property type="protein sequence ID" value="WED64362.1"/>
    <property type="molecule type" value="Genomic_DNA"/>
</dbReference>
<dbReference type="AlphaFoldDB" id="A0AAE9ZUJ7"/>
<protein>
    <submittedName>
        <fullName evidence="1">Uncharacterized protein</fullName>
    </submittedName>
</protein>
<keyword evidence="2" id="KW-1185">Reference proteome</keyword>
<accession>A0AAE9ZUJ7</accession>
<gene>
    <name evidence="1" type="ORF">PXH66_18645</name>
</gene>
<evidence type="ECO:0000313" key="2">
    <source>
        <dbReference type="Proteomes" id="UP001218638"/>
    </source>
</evidence>
<sequence length="263" mass="29194">MSQPETVEFVLKGSIAGHRVSALEGVPFNRFVEFNEDVQKYVQGSDNKTVLQDVRVQVHEGSYLLRVLIPAGLLASLLSDSARIGSTGSLSDIDANRAKVLLRWQQRSQAEPDLTFTVRSPRGAFPPVLISQASNFQREERVLWVNAERYLIGEITDWGGSQNPNVHLRLRNTRETLIVDATADQIREQRDNLVFHKAIVHVRAKQNPATGELKDYKLIELRAYAPDVEDARLDQLFAAGAKAWAGVPDGGAWVEELRGGSGV</sequence>
<name>A0AAE9ZUJ7_9BACT</name>
<proteinExistence type="predicted"/>
<dbReference type="Proteomes" id="UP001218638">
    <property type="component" value="Chromosome"/>
</dbReference>
<reference evidence="1" key="1">
    <citation type="submission" date="2023-03" db="EMBL/GenBank/DDBJ databases">
        <title>Lomoglobus Profundus gen. nov., sp. nov., a novel member of the phylum Verrucomicrobia, isolated from deep-marine sediment of South China Sea.</title>
        <authorList>
            <person name="Ahmad T."/>
            <person name="Ishaq S.E."/>
            <person name="Wang F."/>
        </authorList>
    </citation>
    <scope>NUCLEOTIDE SEQUENCE</scope>
    <source>
        <strain evidence="1">LMO-M01</strain>
    </source>
</reference>
<dbReference type="KEGG" id="slom:PXH66_18645"/>
<dbReference type="RefSeq" id="WP_330930973.1">
    <property type="nucleotide sequence ID" value="NZ_CP119075.1"/>
</dbReference>
<evidence type="ECO:0000313" key="1">
    <source>
        <dbReference type="EMBL" id="WED64362.1"/>
    </source>
</evidence>
<organism evidence="1 2">
    <name type="scientific">Synoicihabitans lomoniglobus</name>
    <dbReference type="NCBI Taxonomy" id="2909285"/>
    <lineage>
        <taxon>Bacteria</taxon>
        <taxon>Pseudomonadati</taxon>
        <taxon>Verrucomicrobiota</taxon>
        <taxon>Opitutia</taxon>
        <taxon>Opitutales</taxon>
        <taxon>Opitutaceae</taxon>
        <taxon>Synoicihabitans</taxon>
    </lineage>
</organism>